<evidence type="ECO:0000313" key="2">
    <source>
        <dbReference type="Proteomes" id="UP001144978"/>
    </source>
</evidence>
<accession>A0ACC1PZM8</accession>
<gene>
    <name evidence="1" type="ORF">NUW54_g3888</name>
</gene>
<organism evidence="1 2">
    <name type="scientific">Trametes sanguinea</name>
    <dbReference type="NCBI Taxonomy" id="158606"/>
    <lineage>
        <taxon>Eukaryota</taxon>
        <taxon>Fungi</taxon>
        <taxon>Dikarya</taxon>
        <taxon>Basidiomycota</taxon>
        <taxon>Agaricomycotina</taxon>
        <taxon>Agaricomycetes</taxon>
        <taxon>Polyporales</taxon>
        <taxon>Polyporaceae</taxon>
        <taxon>Trametes</taxon>
    </lineage>
</organism>
<proteinExistence type="predicted"/>
<name>A0ACC1PZM8_9APHY</name>
<sequence>MGKGSQAETDGTRADQQPSPKIKVEKVQGKAAPAHPEAIATTQSQGTSDESFLVMIEYDKKPDSPSLFKTRGRHMVSKVLMQACRTFEIEEFYDKARLVLLVDDGEQVYRSVCRRNATMAEAGAEPDARFIVEIDE</sequence>
<dbReference type="Proteomes" id="UP001144978">
    <property type="component" value="Unassembled WGS sequence"/>
</dbReference>
<dbReference type="EMBL" id="JANSHE010000845">
    <property type="protein sequence ID" value="KAJ3006565.1"/>
    <property type="molecule type" value="Genomic_DNA"/>
</dbReference>
<protein>
    <submittedName>
        <fullName evidence="1">Uncharacterized protein</fullName>
    </submittedName>
</protein>
<keyword evidence="2" id="KW-1185">Reference proteome</keyword>
<reference evidence="1" key="1">
    <citation type="submission" date="2022-08" db="EMBL/GenBank/DDBJ databases">
        <title>Genome Sequence of Pycnoporus sanguineus.</title>
        <authorList>
            <person name="Buettner E."/>
        </authorList>
    </citation>
    <scope>NUCLEOTIDE SEQUENCE</scope>
    <source>
        <strain evidence="1">CG-C14</strain>
    </source>
</reference>
<comment type="caution">
    <text evidence="1">The sequence shown here is derived from an EMBL/GenBank/DDBJ whole genome shotgun (WGS) entry which is preliminary data.</text>
</comment>
<evidence type="ECO:0000313" key="1">
    <source>
        <dbReference type="EMBL" id="KAJ3006565.1"/>
    </source>
</evidence>